<gene>
    <name evidence="3" type="ORF">HEK616_43250</name>
</gene>
<feature type="compositionally biased region" description="Basic and acidic residues" evidence="1">
    <location>
        <begin position="64"/>
        <end position="81"/>
    </location>
</feature>
<name>A0ABM7ZWV8_STRNI</name>
<evidence type="ECO:0000256" key="1">
    <source>
        <dbReference type="SAM" id="MobiDB-lite"/>
    </source>
</evidence>
<dbReference type="Pfam" id="PF00226">
    <property type="entry name" value="DnaJ"/>
    <property type="match status" value="1"/>
</dbReference>
<dbReference type="PANTHER" id="PTHR24074">
    <property type="entry name" value="CO-CHAPERONE PROTEIN DJLA"/>
    <property type="match status" value="1"/>
</dbReference>
<dbReference type="InterPro" id="IPR050817">
    <property type="entry name" value="DjlA_DnaK_co-chaperone"/>
</dbReference>
<feature type="domain" description="J" evidence="2">
    <location>
        <begin position="7"/>
        <end position="72"/>
    </location>
</feature>
<keyword evidence="4" id="KW-1185">Reference proteome</keyword>
<accession>A0ABM7ZWV8</accession>
<dbReference type="InterPro" id="IPR036869">
    <property type="entry name" value="J_dom_sf"/>
</dbReference>
<evidence type="ECO:0000313" key="4">
    <source>
        <dbReference type="Proteomes" id="UP001059597"/>
    </source>
</evidence>
<organism evidence="3 4">
    <name type="scientific">Streptomyces nigrescens</name>
    <dbReference type="NCBI Taxonomy" id="1920"/>
    <lineage>
        <taxon>Bacteria</taxon>
        <taxon>Bacillati</taxon>
        <taxon>Actinomycetota</taxon>
        <taxon>Actinomycetes</taxon>
        <taxon>Kitasatosporales</taxon>
        <taxon>Streptomycetaceae</taxon>
        <taxon>Streptomyces</taxon>
    </lineage>
</organism>
<reference evidence="3" key="1">
    <citation type="submission" date="2022-06" db="EMBL/GenBank/DDBJ databases">
        <title>Complete genome sequence of Streptomyces nigrescens HEK616.</title>
        <authorList>
            <person name="Asamizu S."/>
            <person name="Onaka H."/>
        </authorList>
    </citation>
    <scope>NUCLEOTIDE SEQUENCE</scope>
    <source>
        <strain evidence="3">HEK616</strain>
    </source>
</reference>
<evidence type="ECO:0000313" key="3">
    <source>
        <dbReference type="EMBL" id="BDM70838.1"/>
    </source>
</evidence>
<feature type="region of interest" description="Disordered" evidence="1">
    <location>
        <begin position="1"/>
        <end position="21"/>
    </location>
</feature>
<dbReference type="CDD" id="cd06257">
    <property type="entry name" value="DnaJ"/>
    <property type="match status" value="1"/>
</dbReference>
<evidence type="ECO:0000259" key="2">
    <source>
        <dbReference type="PROSITE" id="PS50076"/>
    </source>
</evidence>
<dbReference type="PROSITE" id="PS50076">
    <property type="entry name" value="DNAJ_2"/>
    <property type="match status" value="1"/>
</dbReference>
<dbReference type="SUPFAM" id="SSF46565">
    <property type="entry name" value="Chaperone J-domain"/>
    <property type="match status" value="1"/>
</dbReference>
<dbReference type="Proteomes" id="UP001059597">
    <property type="component" value="Chromosome"/>
</dbReference>
<dbReference type="SMART" id="SM00271">
    <property type="entry name" value="DnaJ"/>
    <property type="match status" value="1"/>
</dbReference>
<dbReference type="RefSeq" id="WP_261954522.1">
    <property type="nucleotide sequence ID" value="NZ_AP026073.1"/>
</dbReference>
<proteinExistence type="predicted"/>
<dbReference type="InterPro" id="IPR001623">
    <property type="entry name" value="DnaJ_domain"/>
</dbReference>
<dbReference type="EMBL" id="AP026073">
    <property type="protein sequence ID" value="BDM70838.1"/>
    <property type="molecule type" value="Genomic_DNA"/>
</dbReference>
<dbReference type="PRINTS" id="PR00625">
    <property type="entry name" value="JDOMAIN"/>
</dbReference>
<protein>
    <recommendedName>
        <fullName evidence="2">J domain-containing protein</fullName>
    </recommendedName>
</protein>
<feature type="region of interest" description="Disordered" evidence="1">
    <location>
        <begin position="64"/>
        <end position="113"/>
    </location>
</feature>
<dbReference type="Gene3D" id="1.10.287.110">
    <property type="entry name" value="DnaJ domain"/>
    <property type="match status" value="1"/>
</dbReference>
<sequence length="163" mass="18265">MPGPQPDHYAVLGVQPSASARQITTAYRRLVRRLHPDTGPARPAAERELAEVLTAYRVLHDPQSRARYDADRALAERDRRYAQRRGTRAGPGRSGPDRPVPTRTRRPRPSADEADTVLVLRLGPVSIELLGVRRGEDDAPATDGLESLEWLVRPLWQRGRQGR</sequence>